<protein>
    <recommendedName>
        <fullName evidence="4">Protein export cytoplasm protein SecA ATPase RNA helicase</fullName>
    </recommendedName>
</protein>
<evidence type="ECO:0000313" key="3">
    <source>
        <dbReference type="Proteomes" id="UP000036367"/>
    </source>
</evidence>
<dbReference type="SUPFAM" id="SSF103642">
    <property type="entry name" value="Sec-C motif"/>
    <property type="match status" value="1"/>
</dbReference>
<dbReference type="OrthoDB" id="250304at2"/>
<dbReference type="AlphaFoldDB" id="A0A0J1EJE7"/>
<comment type="caution">
    <text evidence="2">The sequence shown here is derived from an EMBL/GenBank/DDBJ whole genome shotgun (WGS) entry which is preliminary data.</text>
</comment>
<dbReference type="EMBL" id="LECT01000017">
    <property type="protein sequence ID" value="KLU05644.1"/>
    <property type="molecule type" value="Genomic_DNA"/>
</dbReference>
<accession>A0A0J1EJE7</accession>
<evidence type="ECO:0000256" key="1">
    <source>
        <dbReference type="SAM" id="MobiDB-lite"/>
    </source>
</evidence>
<dbReference type="InterPro" id="IPR004027">
    <property type="entry name" value="SEC_C_motif"/>
</dbReference>
<dbReference type="PATRIC" id="fig|595434.4.peg.2174"/>
<feature type="region of interest" description="Disordered" evidence="1">
    <location>
        <begin position="560"/>
        <end position="586"/>
    </location>
</feature>
<dbReference type="RefSeq" id="WP_047813968.1">
    <property type="nucleotide sequence ID" value="NZ_LECT01000017.1"/>
</dbReference>
<feature type="compositionally biased region" description="Polar residues" evidence="1">
    <location>
        <begin position="560"/>
        <end position="574"/>
    </location>
</feature>
<evidence type="ECO:0008006" key="4">
    <source>
        <dbReference type="Google" id="ProtNLM"/>
    </source>
</evidence>
<dbReference type="Gene3D" id="3.10.450.50">
    <property type="match status" value="1"/>
</dbReference>
<dbReference type="Proteomes" id="UP000036367">
    <property type="component" value="Unassembled WGS sequence"/>
</dbReference>
<sequence>MTFSAAKIETEDLIESLGRFRSSVLPAGVMRELMQRGSEVMPALIARMDRAIESKELGLGSEYPEAFFCYHLLGIDPQPSLQAWFDRLFRCDDDRMERVCGEITGRFTRAILTAIADREDITAFCQWLDSLVQDDQVSDYIKLQVVEVLFNLVADNALDDATAVQWVRTWMEQRQTHKFDLFSSMAMTSLIDVGGSDFKSLAEECFKRGQIDDDYVGLESFQGMASERQTTFSREQLEIDQQIVSNPIEYLADWHAFAWTTDDLDRHRAHCKRLPEAFSIRSDRAEPNQIDGWLAELDQSNFKNYPFEAVENLNRFIGQVFRPLTSRVRRGIESARRDEPSSNNGPYLATILLTHNSQSREVLIDDADLLLELLDLPKHQREEWFGASIEPGLVEGLAHALVGKTEPIVERIQDCNRKEFDRAALVSYFIVSVYFQYLNRGECIETLRQLWTTLSQQETDGDEGAMMSKTAIFDAACLLSLPESDPLMQQAAREGVSHHRLSAESAKVCREQPENAAKVVRSDVLPPYSLVDVISEGGKFAVTALHRNPITQARGFTALRSSDLTPEPQLSGTLRSAEPKVGRNDPCPCGSNKKYKKCCLRR</sequence>
<organism evidence="2 3">
    <name type="scientific">Rhodopirellula islandica</name>
    <dbReference type="NCBI Taxonomy" id="595434"/>
    <lineage>
        <taxon>Bacteria</taxon>
        <taxon>Pseudomonadati</taxon>
        <taxon>Planctomycetota</taxon>
        <taxon>Planctomycetia</taxon>
        <taxon>Pirellulales</taxon>
        <taxon>Pirellulaceae</taxon>
        <taxon>Rhodopirellula</taxon>
    </lineage>
</organism>
<name>A0A0J1EJE7_RHOIS</name>
<gene>
    <name evidence="2" type="ORF">RISK_002276</name>
</gene>
<dbReference type="Pfam" id="PF06685">
    <property type="entry name" value="DUF1186"/>
    <property type="match status" value="1"/>
</dbReference>
<evidence type="ECO:0000313" key="2">
    <source>
        <dbReference type="EMBL" id="KLU05644.1"/>
    </source>
</evidence>
<reference evidence="2" key="1">
    <citation type="submission" date="2015-05" db="EMBL/GenBank/DDBJ databases">
        <title>Permanent draft genome of Rhodopirellula islandicus K833.</title>
        <authorList>
            <person name="Kizina J."/>
            <person name="Richter M."/>
            <person name="Glockner F.O."/>
            <person name="Harder J."/>
        </authorList>
    </citation>
    <scope>NUCLEOTIDE SEQUENCE [LARGE SCALE GENOMIC DNA]</scope>
    <source>
        <strain evidence="2">K833</strain>
    </source>
</reference>
<dbReference type="InterPro" id="IPR010602">
    <property type="entry name" value="DUF1186"/>
</dbReference>
<dbReference type="Pfam" id="PF02810">
    <property type="entry name" value="SEC-C"/>
    <property type="match status" value="1"/>
</dbReference>
<dbReference type="STRING" id="595434.RISK_002276"/>
<proteinExistence type="predicted"/>
<keyword evidence="3" id="KW-1185">Reference proteome</keyword>